<feature type="domain" description="NAD(P)-binding" evidence="1">
    <location>
        <begin position="12"/>
        <end position="196"/>
    </location>
</feature>
<sequence length="265" mass="28540">MVTRSTTVLVVGATGSIGSLVVAEALRQGYLTRALARNHARAAHIAPGAEVVVGDLTKVDNLTAAVEGVDAVIFAHGANGGKEQSEAVDYGAVRNVLAALDRYPARIVLMTTLGLTARDSEYNRATAAFDWKRRAERLVRASGRPYTIVRPGWFDYHAEDQHKLVMLQGDTRRTGGPADGTVSRQQVAQVLVHCIRSAAADRKTFELVAESGPAQKDLDPLFAGLRADEPGSLDGVLDEPNMPLEDEPARVRVDLRLAAEALRRI</sequence>
<evidence type="ECO:0000259" key="1">
    <source>
        <dbReference type="Pfam" id="PF13460"/>
    </source>
</evidence>
<dbReference type="STRING" id="1577474.GA0111570_10758"/>
<gene>
    <name evidence="2" type="ORF">GA0111570_10758</name>
</gene>
<dbReference type="Proteomes" id="UP000199086">
    <property type="component" value="Unassembled WGS sequence"/>
</dbReference>
<evidence type="ECO:0000313" key="2">
    <source>
        <dbReference type="EMBL" id="SDB90004.1"/>
    </source>
</evidence>
<dbReference type="AlphaFoldDB" id="A0A1G6H782"/>
<protein>
    <submittedName>
        <fullName evidence="2">Uncharacterized conserved protein YbjT, contains NAD(P)-binding and DUF2867 domains</fullName>
    </submittedName>
</protein>
<dbReference type="SUPFAM" id="SSF51735">
    <property type="entry name" value="NAD(P)-binding Rossmann-fold domains"/>
    <property type="match status" value="1"/>
</dbReference>
<evidence type="ECO:0000313" key="3">
    <source>
        <dbReference type="Proteomes" id="UP000199086"/>
    </source>
</evidence>
<accession>A0A1G6H782</accession>
<dbReference type="Gene3D" id="3.40.50.720">
    <property type="entry name" value="NAD(P)-binding Rossmann-like Domain"/>
    <property type="match status" value="1"/>
</dbReference>
<name>A0A1G6H782_9ACTN</name>
<reference evidence="2 3" key="1">
    <citation type="submission" date="2016-06" db="EMBL/GenBank/DDBJ databases">
        <authorList>
            <person name="Olsen C.W."/>
            <person name="Carey S."/>
            <person name="Hinshaw L."/>
            <person name="Karasin A.I."/>
        </authorList>
    </citation>
    <scope>NUCLEOTIDE SEQUENCE [LARGE SCALE GENOMIC DNA]</scope>
    <source>
        <strain evidence="2 3">LZ-22</strain>
    </source>
</reference>
<proteinExistence type="predicted"/>
<dbReference type="CDD" id="cd05243">
    <property type="entry name" value="SDR_a5"/>
    <property type="match status" value="1"/>
</dbReference>
<keyword evidence="3" id="KW-1185">Reference proteome</keyword>
<dbReference type="InterPro" id="IPR036291">
    <property type="entry name" value="NAD(P)-bd_dom_sf"/>
</dbReference>
<dbReference type="RefSeq" id="WP_175557462.1">
    <property type="nucleotide sequence ID" value="NZ_FMYF01000007.1"/>
</dbReference>
<dbReference type="PANTHER" id="PTHR15020">
    <property type="entry name" value="FLAVIN REDUCTASE-RELATED"/>
    <property type="match status" value="1"/>
</dbReference>
<dbReference type="EMBL" id="FMYF01000007">
    <property type="protein sequence ID" value="SDB90004.1"/>
    <property type="molecule type" value="Genomic_DNA"/>
</dbReference>
<dbReference type="PANTHER" id="PTHR15020:SF50">
    <property type="entry name" value="UPF0659 PROTEIN YMR090W"/>
    <property type="match status" value="1"/>
</dbReference>
<organism evidence="2 3">
    <name type="scientific">Raineyella antarctica</name>
    <dbReference type="NCBI Taxonomy" id="1577474"/>
    <lineage>
        <taxon>Bacteria</taxon>
        <taxon>Bacillati</taxon>
        <taxon>Actinomycetota</taxon>
        <taxon>Actinomycetes</taxon>
        <taxon>Propionibacteriales</taxon>
        <taxon>Propionibacteriaceae</taxon>
        <taxon>Raineyella</taxon>
    </lineage>
</organism>
<dbReference type="Pfam" id="PF13460">
    <property type="entry name" value="NAD_binding_10"/>
    <property type="match status" value="1"/>
</dbReference>
<dbReference type="InterPro" id="IPR016040">
    <property type="entry name" value="NAD(P)-bd_dom"/>
</dbReference>